<evidence type="ECO:0000256" key="4">
    <source>
        <dbReference type="ARBA" id="ARBA00022679"/>
    </source>
</evidence>
<name>A0ABR9UKW5_9CHRO</name>
<reference evidence="6 7" key="1">
    <citation type="submission" date="2020-10" db="EMBL/GenBank/DDBJ databases">
        <authorList>
            <person name="Castelo-Branco R."/>
            <person name="Eusebio N."/>
            <person name="Adriana R."/>
            <person name="Vieira A."/>
            <person name="Brugerolle De Fraissinette N."/>
            <person name="Rezende De Castro R."/>
            <person name="Schneider M.P."/>
            <person name="Vasconcelos V."/>
            <person name="Leao P.N."/>
        </authorList>
    </citation>
    <scope>NUCLEOTIDE SEQUENCE [LARGE SCALE GENOMIC DNA]</scope>
    <source>
        <strain evidence="6 7">LEGE 06123</strain>
    </source>
</reference>
<proteinExistence type="inferred from homology"/>
<dbReference type="CDD" id="cd00761">
    <property type="entry name" value="Glyco_tranf_GTA_type"/>
    <property type="match status" value="1"/>
</dbReference>
<comment type="similarity">
    <text evidence="2">Belongs to the glycosyltransferase 2 family.</text>
</comment>
<dbReference type="InterPro" id="IPR029044">
    <property type="entry name" value="Nucleotide-diphossugar_trans"/>
</dbReference>
<protein>
    <submittedName>
        <fullName evidence="6">Glycosyltransferase family 2 protein</fullName>
    </submittedName>
</protein>
<dbReference type="RefSeq" id="WP_193929890.1">
    <property type="nucleotide sequence ID" value="NZ_CAWPMZ010000041.1"/>
</dbReference>
<dbReference type="Pfam" id="PF00535">
    <property type="entry name" value="Glycos_transf_2"/>
    <property type="match status" value="1"/>
</dbReference>
<comment type="pathway">
    <text evidence="1">Cell wall biogenesis; cell wall polysaccharide biosynthesis.</text>
</comment>
<dbReference type="InterPro" id="IPR001173">
    <property type="entry name" value="Glyco_trans_2-like"/>
</dbReference>
<evidence type="ECO:0000313" key="7">
    <source>
        <dbReference type="Proteomes" id="UP000651156"/>
    </source>
</evidence>
<evidence type="ECO:0000256" key="3">
    <source>
        <dbReference type="ARBA" id="ARBA00022676"/>
    </source>
</evidence>
<accession>A0ABR9UKW5</accession>
<feature type="domain" description="Glycosyltransferase 2-like" evidence="5">
    <location>
        <begin position="6"/>
        <end position="126"/>
    </location>
</feature>
<evidence type="ECO:0000313" key="6">
    <source>
        <dbReference type="EMBL" id="MBE9188925.1"/>
    </source>
</evidence>
<dbReference type="Gene3D" id="3.90.550.10">
    <property type="entry name" value="Spore Coat Polysaccharide Biosynthesis Protein SpsA, Chain A"/>
    <property type="match status" value="1"/>
</dbReference>
<keyword evidence="3" id="KW-0328">Glycosyltransferase</keyword>
<comment type="caution">
    <text evidence="6">The sequence shown here is derived from an EMBL/GenBank/DDBJ whole genome shotgun (WGS) entry which is preliminary data.</text>
</comment>
<dbReference type="SUPFAM" id="SSF53448">
    <property type="entry name" value="Nucleotide-diphospho-sugar transferases"/>
    <property type="match status" value="1"/>
</dbReference>
<dbReference type="PANTHER" id="PTHR43179:SF12">
    <property type="entry name" value="GALACTOFURANOSYLTRANSFERASE GLFT2"/>
    <property type="match status" value="1"/>
</dbReference>
<keyword evidence="7" id="KW-1185">Reference proteome</keyword>
<evidence type="ECO:0000259" key="5">
    <source>
        <dbReference type="Pfam" id="PF00535"/>
    </source>
</evidence>
<sequence length="273" mass="31132">MSTIDILIPTYRRPAALAVTLTSLIAQSYRDFRIIISDQTEESDATATGEVQAVLRVLRVHGHDIQIHKHLPRRGIAEQRQFLLEQANAPYSLFIDDDLILEPDVVERMLVAIQEEQCGFVGCAFIGLSHVDQIHFDEHNIDFWDSSVQPEIVRHHTPQWERWRLHNGANIYHIQQKLGITSAKPRKYRVTWVPACVMYDTAKLRELGGFNFWHELPPEHCGEDVLVQLRVMAMYGGCGVLPSGVYHQELPTTISDRHIAADNVLEWGNIAIS</sequence>
<evidence type="ECO:0000256" key="2">
    <source>
        <dbReference type="ARBA" id="ARBA00006739"/>
    </source>
</evidence>
<organism evidence="6 7">
    <name type="scientific">Gloeocapsopsis crepidinum LEGE 06123</name>
    <dbReference type="NCBI Taxonomy" id="588587"/>
    <lineage>
        <taxon>Bacteria</taxon>
        <taxon>Bacillati</taxon>
        <taxon>Cyanobacteriota</taxon>
        <taxon>Cyanophyceae</taxon>
        <taxon>Oscillatoriophycideae</taxon>
        <taxon>Chroococcales</taxon>
        <taxon>Chroococcaceae</taxon>
        <taxon>Gloeocapsopsis</taxon>
    </lineage>
</organism>
<gene>
    <name evidence="6" type="ORF">IQ230_00795</name>
</gene>
<dbReference type="PANTHER" id="PTHR43179">
    <property type="entry name" value="RHAMNOSYLTRANSFERASE WBBL"/>
    <property type="match status" value="1"/>
</dbReference>
<dbReference type="Proteomes" id="UP000651156">
    <property type="component" value="Unassembled WGS sequence"/>
</dbReference>
<keyword evidence="4" id="KW-0808">Transferase</keyword>
<evidence type="ECO:0000256" key="1">
    <source>
        <dbReference type="ARBA" id="ARBA00004776"/>
    </source>
</evidence>
<dbReference type="EMBL" id="JADEWN010000001">
    <property type="protein sequence ID" value="MBE9188925.1"/>
    <property type="molecule type" value="Genomic_DNA"/>
</dbReference>